<feature type="binding site" description="in other chain" evidence="2">
    <location>
        <position position="110"/>
    </location>
    <ligand>
        <name>carbamoyl phosphate</name>
        <dbReference type="ChEBI" id="CHEBI:58228"/>
        <note>ligand shared between two neighboring subunits</note>
    </ligand>
</feature>
<gene>
    <name evidence="2" type="primary">argF'</name>
    <name evidence="5" type="ORF">QU605_08130</name>
</gene>
<evidence type="ECO:0000259" key="4">
    <source>
        <dbReference type="Pfam" id="PF02729"/>
    </source>
</evidence>
<protein>
    <recommendedName>
        <fullName evidence="2">N-succinylornithine carbamoyltransferase</fullName>
        <ecNumber evidence="2">2.1.3.11</ecNumber>
    </recommendedName>
    <alternativeName>
        <fullName evidence="2">N-succinyl-L-ornithine transcarbamylase</fullName>
        <shortName evidence="2">SOTCase</shortName>
    </alternativeName>
</protein>
<comment type="similarity">
    <text evidence="2">Belongs to the aspartate/ornithine carbamoyltransferase superfamily. SOTCase family.</text>
</comment>
<feature type="binding site" evidence="2">
    <location>
        <position position="236"/>
    </location>
    <ligand>
        <name>N(2)-succinyl-L-ornithine</name>
        <dbReference type="ChEBI" id="CHEBI:58514"/>
    </ligand>
</feature>
<feature type="binding site" evidence="2">
    <location>
        <position position="75"/>
    </location>
    <ligand>
        <name>carbamoyl phosphate</name>
        <dbReference type="ChEBI" id="CHEBI:58228"/>
        <note>ligand shared between two neighboring subunits</note>
    </ligand>
</feature>
<dbReference type="PRINTS" id="PR00101">
    <property type="entry name" value="ATCASE"/>
</dbReference>
<dbReference type="InterPro" id="IPR006131">
    <property type="entry name" value="Asp_carbamoyltransf_Asp/Orn-bd"/>
</dbReference>
<sequence>MKHFLSTEDIGSLPEWIAKGKELTENPKDLRSLGNGKTLCLLFFNNSLRTRLSTQKAAHLLGLEVIVMNFGSEGWNLELTDGTVMEHGAAEHIREAAAVVGVYADLIGVRAFAGLKDRETDKAEGILNGFAAHSGIPVINMESATGHPLQALADALTISGATKKNRPKVVLSWAPHPKALPQAVPNSFVKIMRRMPVDLVVTHPPGYELDVDITGAYTPVYDQRQALEEADFVYVKNWSSVTRYGEVLLRDSTWMMTSEKLGKAQFMHCLPVRRNVVVADEVLDGHQSLVLRQAANRTVAAQLAMMHVLGKS</sequence>
<comment type="caution">
    <text evidence="5">The sequence shown here is derived from an EMBL/GenBank/DDBJ whole genome shotgun (WGS) entry which is preliminary data.</text>
</comment>
<feature type="binding site" description="in other chain" evidence="2">
    <location>
        <begin position="147"/>
        <end position="150"/>
    </location>
    <ligand>
        <name>carbamoyl phosphate</name>
        <dbReference type="ChEBI" id="CHEBI:58228"/>
        <note>ligand shared between two neighboring subunits</note>
    </ligand>
</feature>
<keyword evidence="2" id="KW-0055">Arginine biosynthesis</keyword>
<evidence type="ECO:0000313" key="5">
    <source>
        <dbReference type="EMBL" id="MDM9631435.1"/>
    </source>
</evidence>
<feature type="binding site" description="in other chain" evidence="2">
    <location>
        <begin position="269"/>
        <end position="270"/>
    </location>
    <ligand>
        <name>carbamoyl phosphate</name>
        <dbReference type="ChEBI" id="CHEBI:58228"/>
        <note>ligand shared between two neighboring subunits</note>
    </ligand>
</feature>
<dbReference type="SUPFAM" id="SSF53671">
    <property type="entry name" value="Aspartate/ornithine carbamoyltransferase"/>
    <property type="match status" value="1"/>
</dbReference>
<dbReference type="PANTHER" id="PTHR45753">
    <property type="entry name" value="ORNITHINE CARBAMOYLTRANSFERASE, MITOCHONDRIAL"/>
    <property type="match status" value="1"/>
</dbReference>
<dbReference type="Gene3D" id="3.40.50.1370">
    <property type="entry name" value="Aspartate/ornithine carbamoyltransferase"/>
    <property type="match status" value="2"/>
</dbReference>
<feature type="binding site" evidence="2">
    <location>
        <position position="273"/>
    </location>
    <ligand>
        <name>N(2)-succinyl-L-ornithine</name>
        <dbReference type="ChEBI" id="CHEBI:58514"/>
    </ligand>
</feature>
<dbReference type="PRINTS" id="PR00100">
    <property type="entry name" value="AOTCASE"/>
</dbReference>
<feature type="binding site" description="in other chain" evidence="2">
    <location>
        <position position="297"/>
    </location>
    <ligand>
        <name>carbamoyl phosphate</name>
        <dbReference type="ChEBI" id="CHEBI:58228"/>
        <note>ligand shared between two neighboring subunits</note>
    </ligand>
</feature>
<evidence type="ECO:0000313" key="6">
    <source>
        <dbReference type="Proteomes" id="UP001174839"/>
    </source>
</evidence>
<feature type="domain" description="Aspartate/ornithine carbamoyltransferase Asp/Orn-binding" evidence="3">
    <location>
        <begin position="184"/>
        <end position="306"/>
    </location>
</feature>
<accession>A0ABT7WET7</accession>
<comment type="subunit">
    <text evidence="2">Homotrimer.</text>
</comment>
<comment type="function">
    <text evidence="2">Catalyzes the transfer of the carbamoyl group from carbamoyl phosphate to the delta-amino group of N(2)-succinyl-L-ornithine to produce N(2)-succinyl-L-citrulline. Is essential for arginine biosynthesis.</text>
</comment>
<dbReference type="EC" id="2.1.3.11" evidence="2"/>
<dbReference type="Proteomes" id="UP001174839">
    <property type="component" value="Unassembled WGS sequence"/>
</dbReference>
<proteinExistence type="inferred from homology"/>
<evidence type="ECO:0000256" key="1">
    <source>
        <dbReference type="ARBA" id="ARBA00022679"/>
    </source>
</evidence>
<dbReference type="InterPro" id="IPR006132">
    <property type="entry name" value="Asp/Orn_carbamoyltranf_P-bd"/>
</dbReference>
<feature type="domain" description="Aspartate/ornithine carbamoyltransferase carbamoyl-P binding" evidence="4">
    <location>
        <begin position="2"/>
        <end position="158"/>
    </location>
</feature>
<name>A0ABT7WET7_9FLAO</name>
<feature type="binding site" evidence="2">
    <location>
        <position position="142"/>
    </location>
    <ligand>
        <name>N(2)-succinyl-L-ornithine</name>
        <dbReference type="ChEBI" id="CHEBI:58514"/>
    </ligand>
</feature>
<comment type="pathway">
    <text evidence="2">Amino-acid biosynthesis; L-arginine biosynthesis.</text>
</comment>
<evidence type="ECO:0000259" key="3">
    <source>
        <dbReference type="Pfam" id="PF00185"/>
    </source>
</evidence>
<organism evidence="5 6">
    <name type="scientific">Robiginitalea aurantiaca</name>
    <dbReference type="NCBI Taxonomy" id="3056915"/>
    <lineage>
        <taxon>Bacteria</taxon>
        <taxon>Pseudomonadati</taxon>
        <taxon>Bacteroidota</taxon>
        <taxon>Flavobacteriia</taxon>
        <taxon>Flavobacteriales</taxon>
        <taxon>Flavobacteriaceae</taxon>
        <taxon>Robiginitalea</taxon>
    </lineage>
</organism>
<keyword evidence="6" id="KW-1185">Reference proteome</keyword>
<dbReference type="InterPro" id="IPR036901">
    <property type="entry name" value="Asp/Orn_carbamoylTrfase_sf"/>
</dbReference>
<keyword evidence="2" id="KW-0028">Amino-acid biosynthesis</keyword>
<dbReference type="EMBL" id="JAUDUY010000003">
    <property type="protein sequence ID" value="MDM9631435.1"/>
    <property type="molecule type" value="Genomic_DNA"/>
</dbReference>
<dbReference type="RefSeq" id="WP_289724790.1">
    <property type="nucleotide sequence ID" value="NZ_JAUDUY010000003.1"/>
</dbReference>
<reference evidence="5" key="1">
    <citation type="submission" date="2023-06" db="EMBL/GenBank/DDBJ databases">
        <title>Robiginitalea aurantiacus sp. nov. and Algoriphagus sediminis sp. nov., isolated from coastal sediment.</title>
        <authorList>
            <person name="Zhou Z.Y."/>
            <person name="An J."/>
            <person name="Jia Y.W."/>
            <person name="Du Z.J."/>
        </authorList>
    </citation>
    <scope>NUCLEOTIDE SEQUENCE</scope>
    <source>
        <strain evidence="5">M39</strain>
    </source>
</reference>
<dbReference type="PANTHER" id="PTHR45753:SF3">
    <property type="entry name" value="ORNITHINE TRANSCARBAMYLASE, MITOCHONDRIAL"/>
    <property type="match status" value="1"/>
</dbReference>
<comment type="catalytic activity">
    <reaction evidence="2">
        <text>N(2)-succinyl-L-ornithine + carbamoyl phosphate = N(2)-succinyl-L-citrulline + phosphate + H(+)</text>
        <dbReference type="Rhea" id="RHEA:25884"/>
        <dbReference type="ChEBI" id="CHEBI:15378"/>
        <dbReference type="ChEBI" id="CHEBI:43474"/>
        <dbReference type="ChEBI" id="CHEBI:58228"/>
        <dbReference type="ChEBI" id="CHEBI:58514"/>
        <dbReference type="ChEBI" id="CHEBI:58862"/>
        <dbReference type="EC" id="2.1.3.11"/>
    </reaction>
</comment>
<dbReference type="HAMAP" id="MF_02235">
    <property type="entry name" value="SOTCase"/>
    <property type="match status" value="1"/>
</dbReference>
<keyword evidence="1 2" id="KW-0808">Transferase</keyword>
<feature type="binding site" description="in other chain" evidence="2">
    <location>
        <begin position="47"/>
        <end position="50"/>
    </location>
    <ligand>
        <name>carbamoyl phosphate</name>
        <dbReference type="ChEBI" id="CHEBI:58228"/>
        <note>ligand shared between two neighboring subunits</note>
    </ligand>
</feature>
<dbReference type="InterPro" id="IPR043696">
    <property type="entry name" value="ArgF'-like"/>
</dbReference>
<evidence type="ECO:0000256" key="2">
    <source>
        <dbReference type="HAMAP-Rule" id="MF_02235"/>
    </source>
</evidence>
<feature type="binding site" evidence="2">
    <location>
        <position position="176"/>
    </location>
    <ligand>
        <name>N(2)-succinyl-L-ornithine</name>
        <dbReference type="ChEBI" id="CHEBI:58514"/>
    </ligand>
</feature>
<dbReference type="InterPro" id="IPR006130">
    <property type="entry name" value="Asp/Orn_carbamoylTrfase"/>
</dbReference>
<dbReference type="Pfam" id="PF02729">
    <property type="entry name" value="OTCace_N"/>
    <property type="match status" value="1"/>
</dbReference>
<dbReference type="Pfam" id="PF00185">
    <property type="entry name" value="OTCace"/>
    <property type="match status" value="1"/>
</dbReference>